<protein>
    <recommendedName>
        <fullName evidence="3">Transposase</fullName>
    </recommendedName>
</protein>
<gene>
    <name evidence="1" type="ORF">J2S08_002108</name>
</gene>
<reference evidence="1 2" key="1">
    <citation type="submission" date="2023-07" db="EMBL/GenBank/DDBJ databases">
        <title>Genomic Encyclopedia of Type Strains, Phase IV (KMG-IV): sequencing the most valuable type-strain genomes for metagenomic binning, comparative biology and taxonomic classification.</title>
        <authorList>
            <person name="Goeker M."/>
        </authorList>
    </citation>
    <scope>NUCLEOTIDE SEQUENCE [LARGE SCALE GENOMIC DNA]</scope>
    <source>
        <strain evidence="1 2">DSM 23837</strain>
    </source>
</reference>
<comment type="caution">
    <text evidence="1">The sequence shown here is derived from an EMBL/GenBank/DDBJ whole genome shotgun (WGS) entry which is preliminary data.</text>
</comment>
<evidence type="ECO:0008006" key="3">
    <source>
        <dbReference type="Google" id="ProtNLM"/>
    </source>
</evidence>
<proteinExistence type="predicted"/>
<dbReference type="EMBL" id="JAUSTT010000011">
    <property type="protein sequence ID" value="MDQ0176271.1"/>
    <property type="molecule type" value="Genomic_DNA"/>
</dbReference>
<name>A0ABT9WSL0_9BACI</name>
<organism evidence="1 2">
    <name type="scientific">Bacillus chungangensis</name>
    <dbReference type="NCBI Taxonomy" id="587633"/>
    <lineage>
        <taxon>Bacteria</taxon>
        <taxon>Bacillati</taxon>
        <taxon>Bacillota</taxon>
        <taxon>Bacilli</taxon>
        <taxon>Bacillales</taxon>
        <taxon>Bacillaceae</taxon>
        <taxon>Bacillus</taxon>
    </lineage>
</organism>
<keyword evidence="2" id="KW-1185">Reference proteome</keyword>
<evidence type="ECO:0000313" key="1">
    <source>
        <dbReference type="EMBL" id="MDQ0176271.1"/>
    </source>
</evidence>
<evidence type="ECO:0000313" key="2">
    <source>
        <dbReference type="Proteomes" id="UP001223586"/>
    </source>
</evidence>
<sequence length="60" mass="7482">MKTQLTVIMETYRNNSLTDYIKPQKFFMPFEYIEDQEYKRRTTVERVNAYLKEYFQLDNV</sequence>
<accession>A0ABT9WSL0</accession>
<dbReference type="Proteomes" id="UP001223586">
    <property type="component" value="Unassembled WGS sequence"/>
</dbReference>